<dbReference type="PANTHER" id="PTHR33221">
    <property type="entry name" value="WINGED HELIX-TURN-HELIX TRANSCRIPTIONAL REGULATOR, RRF2 FAMILY"/>
    <property type="match status" value="1"/>
</dbReference>
<gene>
    <name evidence="1" type="ORF">MNBD_DELTA04-113</name>
</gene>
<dbReference type="InterPro" id="IPR036388">
    <property type="entry name" value="WH-like_DNA-bd_sf"/>
</dbReference>
<dbReference type="AlphaFoldDB" id="A0A3B0V590"/>
<dbReference type="SUPFAM" id="SSF46785">
    <property type="entry name" value="Winged helix' DNA-binding domain"/>
    <property type="match status" value="1"/>
</dbReference>
<dbReference type="PROSITE" id="PS01332">
    <property type="entry name" value="HTH_RRF2_1"/>
    <property type="match status" value="1"/>
</dbReference>
<reference evidence="1" key="1">
    <citation type="submission" date="2018-06" db="EMBL/GenBank/DDBJ databases">
        <authorList>
            <person name="Zhirakovskaya E."/>
        </authorList>
    </citation>
    <scope>NUCLEOTIDE SEQUENCE</scope>
</reference>
<dbReference type="GO" id="GO:0003700">
    <property type="term" value="F:DNA-binding transcription factor activity"/>
    <property type="evidence" value="ECO:0007669"/>
    <property type="project" value="TreeGrafter"/>
</dbReference>
<evidence type="ECO:0000313" key="1">
    <source>
        <dbReference type="EMBL" id="VAW38725.1"/>
    </source>
</evidence>
<dbReference type="GO" id="GO:0005829">
    <property type="term" value="C:cytosol"/>
    <property type="evidence" value="ECO:0007669"/>
    <property type="project" value="TreeGrafter"/>
</dbReference>
<accession>A0A3B0V590</accession>
<dbReference type="Pfam" id="PF02082">
    <property type="entry name" value="Rrf2"/>
    <property type="match status" value="1"/>
</dbReference>
<name>A0A3B0V590_9ZZZZ</name>
<sequence>MFAVSNKCRYGLTAVLTLAGHYDKGLMQIKEIAVRDAISRPFLEQIFNRLGRAGIVTSVRGKKGGYRLAVAPTHLPVLTILQVLGGEIEIQPQPPEPHDAVGWLFGEAEQHLKETFNISLDELLQKKQQLQEYFVYQI</sequence>
<dbReference type="Gene3D" id="1.10.10.10">
    <property type="entry name" value="Winged helix-like DNA-binding domain superfamily/Winged helix DNA-binding domain"/>
    <property type="match status" value="1"/>
</dbReference>
<dbReference type="InterPro" id="IPR000944">
    <property type="entry name" value="Tscrpt_reg_Rrf2"/>
</dbReference>
<dbReference type="EMBL" id="UOEY01000063">
    <property type="protein sequence ID" value="VAW38725.1"/>
    <property type="molecule type" value="Genomic_DNA"/>
</dbReference>
<proteinExistence type="predicted"/>
<dbReference type="PANTHER" id="PTHR33221:SF15">
    <property type="entry name" value="HTH-TYPE TRANSCRIPTIONAL REGULATOR YWGB-RELATED"/>
    <property type="match status" value="1"/>
</dbReference>
<organism evidence="1">
    <name type="scientific">hydrothermal vent metagenome</name>
    <dbReference type="NCBI Taxonomy" id="652676"/>
    <lineage>
        <taxon>unclassified sequences</taxon>
        <taxon>metagenomes</taxon>
        <taxon>ecological metagenomes</taxon>
    </lineage>
</organism>
<dbReference type="InterPro" id="IPR036390">
    <property type="entry name" value="WH_DNA-bd_sf"/>
</dbReference>
<protein>
    <submittedName>
        <fullName evidence="1">Iron-sulfur cluster regulator IscR</fullName>
    </submittedName>
</protein>
<dbReference type="InterPro" id="IPR030489">
    <property type="entry name" value="TR_Rrf2-type_CS"/>
</dbReference>
<dbReference type="NCBIfam" id="TIGR00738">
    <property type="entry name" value="rrf2_super"/>
    <property type="match status" value="1"/>
</dbReference>
<dbReference type="PROSITE" id="PS51197">
    <property type="entry name" value="HTH_RRF2_2"/>
    <property type="match status" value="1"/>
</dbReference>